<keyword evidence="3" id="KW-0802">TPR repeat</keyword>
<reference evidence="7 8" key="1">
    <citation type="submission" date="2019-01" db="EMBL/GenBank/DDBJ databases">
        <title>Draft Genome and Complete Hox-Cluster Characterization of the Sterlet Sturgeon (Acipenser ruthenus).</title>
        <authorList>
            <person name="Wei Q."/>
        </authorList>
    </citation>
    <scope>NUCLEOTIDE SEQUENCE [LARGE SCALE GENOMIC DNA]</scope>
    <source>
        <strain evidence="7">WHYD16114868_AA</strain>
        <tissue evidence="7">Blood</tissue>
    </source>
</reference>
<feature type="domain" description="PPIase FKBP-type" evidence="6">
    <location>
        <begin position="270"/>
        <end position="354"/>
    </location>
</feature>
<dbReference type="PANTHER" id="PTHR46674">
    <property type="entry name" value="INACTIVE PEPTIDYL-PROLYL CIS-TRANS ISOMERASE FKBP6"/>
    <property type="match status" value="1"/>
</dbReference>
<dbReference type="GO" id="GO:0003755">
    <property type="term" value="F:peptidyl-prolyl cis-trans isomerase activity"/>
    <property type="evidence" value="ECO:0007669"/>
    <property type="project" value="UniProtKB-KW"/>
</dbReference>
<comment type="caution">
    <text evidence="7">The sequence shown here is derived from an EMBL/GenBank/DDBJ whole genome shotgun (WGS) entry which is preliminary data.</text>
</comment>
<keyword evidence="4 7" id="KW-0413">Isomerase</keyword>
<name>A0A444UY22_ACIRT</name>
<keyword evidence="4" id="KW-0697">Rotamase</keyword>
<evidence type="ECO:0000256" key="3">
    <source>
        <dbReference type="ARBA" id="ARBA00022803"/>
    </source>
</evidence>
<evidence type="ECO:0000313" key="7">
    <source>
        <dbReference type="EMBL" id="RXM93096.1"/>
    </source>
</evidence>
<evidence type="ECO:0000256" key="5">
    <source>
        <dbReference type="SAM" id="MobiDB-lite"/>
    </source>
</evidence>
<feature type="domain" description="PPIase FKBP-type" evidence="6">
    <location>
        <begin position="60"/>
        <end position="149"/>
    </location>
</feature>
<dbReference type="InterPro" id="IPR042282">
    <property type="entry name" value="FKBP6/shu"/>
</dbReference>
<dbReference type="Proteomes" id="UP000289886">
    <property type="component" value="Unassembled WGS sequence"/>
</dbReference>
<dbReference type="EC" id="5.2.1.8" evidence="4"/>
<dbReference type="FunFam" id="3.10.50.40:FF:000030">
    <property type="entry name" value="Peptidylprolyl isomerase"/>
    <property type="match status" value="1"/>
</dbReference>
<feature type="region of interest" description="Disordered" evidence="5">
    <location>
        <begin position="1"/>
        <end position="27"/>
    </location>
</feature>
<keyword evidence="2" id="KW-0677">Repeat</keyword>
<dbReference type="Gene3D" id="1.10.150.160">
    <property type="match status" value="1"/>
</dbReference>
<dbReference type="InterPro" id="IPR001179">
    <property type="entry name" value="PPIase_FKBP_dom"/>
</dbReference>
<evidence type="ECO:0000259" key="6">
    <source>
        <dbReference type="PROSITE" id="PS50059"/>
    </source>
</evidence>
<dbReference type="Gene3D" id="1.25.40.10">
    <property type="entry name" value="Tetratricopeptide repeat domain"/>
    <property type="match status" value="1"/>
</dbReference>
<dbReference type="GO" id="GO:0005737">
    <property type="term" value="C:cytoplasm"/>
    <property type="evidence" value="ECO:0007669"/>
    <property type="project" value="TreeGrafter"/>
</dbReference>
<evidence type="ECO:0000256" key="1">
    <source>
        <dbReference type="ARBA" id="ARBA00009648"/>
    </source>
</evidence>
<proteinExistence type="inferred from homology"/>
<dbReference type="Gene3D" id="3.10.50.40">
    <property type="match status" value="2"/>
</dbReference>
<evidence type="ECO:0000313" key="8">
    <source>
        <dbReference type="Proteomes" id="UP000289886"/>
    </source>
</evidence>
<dbReference type="PROSITE" id="PS50059">
    <property type="entry name" value="FKBP_PPIASE"/>
    <property type="match status" value="2"/>
</dbReference>
<dbReference type="SUPFAM" id="SSF54534">
    <property type="entry name" value="FKBP-like"/>
    <property type="match status" value="2"/>
</dbReference>
<gene>
    <name evidence="7" type="ORF">EOD39_19441</name>
</gene>
<protein>
    <recommendedName>
        <fullName evidence="4">peptidylprolyl isomerase</fullName>
        <ecNumber evidence="4">5.2.1.8</ecNumber>
    </recommendedName>
</protein>
<sequence length="519" mass="59395">MSKNGVPPRLQQFYPVDERPSPDRQSPYQRLARQMQDVLGDGGVLKEVIREGEGPLVPENASVAVHYSGYLEYADRPFDTNCYMKFPRLMKLGKDVTLWGLEVGLLTMKKGEFSRFLFLPRYAYGRLGCPPLTPPSATVLFEVQLIDFLDSAEVDDFFSRTPDEQSEVPLPRLLKVVDTERGFGNRLFNQRHYEDAKDRYKQAVTLLKNREPVDEVQKRDIEALKLPFFLNLSLTLLRLEQPAKALAYGKKALEIDARNTKALFRCGQAIHYSGYLEYADRPFDTNCYMKFPRLMKLGKDVTLWGLEVGLLTMKKGEFSRFLFLPRYAYGRLGCPPLTPPSATVLFEVQLIDFLDSAEVDDFFSRTPDEQSEVPLPRLLKVVDTERGFGNRLFNQRHYEDAKDRYKQAVTLLKNREPVDEVQKRDIEALKLPFFLNLSLTLLRLEQPAKALAYGKKALEIDARNTKALFRCGQASAIQRETGSRAVNSKSKTQQLMHNLILLLALMKTSSFTRCVCVTI</sequence>
<comment type="similarity">
    <text evidence="1">Belongs to the FKBP6 family.</text>
</comment>
<accession>A0A444UY22</accession>
<dbReference type="AlphaFoldDB" id="A0A444UY22"/>
<dbReference type="PANTHER" id="PTHR46674:SF1">
    <property type="entry name" value="INACTIVE PEPTIDYL-PROLYL CIS-TRANS ISOMERASE FKBP6"/>
    <property type="match status" value="1"/>
</dbReference>
<evidence type="ECO:0000256" key="4">
    <source>
        <dbReference type="PROSITE-ProRule" id="PRU00277"/>
    </source>
</evidence>
<dbReference type="SMART" id="SM00028">
    <property type="entry name" value="TPR"/>
    <property type="match status" value="4"/>
</dbReference>
<dbReference type="GO" id="GO:0051879">
    <property type="term" value="F:Hsp90 protein binding"/>
    <property type="evidence" value="ECO:0007669"/>
    <property type="project" value="TreeGrafter"/>
</dbReference>
<dbReference type="GO" id="GO:0034587">
    <property type="term" value="P:piRNA processing"/>
    <property type="evidence" value="ECO:0007669"/>
    <property type="project" value="TreeGrafter"/>
</dbReference>
<evidence type="ECO:0000256" key="2">
    <source>
        <dbReference type="ARBA" id="ARBA00022737"/>
    </source>
</evidence>
<dbReference type="SUPFAM" id="SSF48452">
    <property type="entry name" value="TPR-like"/>
    <property type="match status" value="2"/>
</dbReference>
<organism evidence="7 8">
    <name type="scientific">Acipenser ruthenus</name>
    <name type="common">Sterlet sturgeon</name>
    <dbReference type="NCBI Taxonomy" id="7906"/>
    <lineage>
        <taxon>Eukaryota</taxon>
        <taxon>Metazoa</taxon>
        <taxon>Chordata</taxon>
        <taxon>Craniata</taxon>
        <taxon>Vertebrata</taxon>
        <taxon>Euteleostomi</taxon>
        <taxon>Actinopterygii</taxon>
        <taxon>Chondrostei</taxon>
        <taxon>Acipenseriformes</taxon>
        <taxon>Acipenseridae</taxon>
        <taxon>Acipenser</taxon>
    </lineage>
</organism>
<dbReference type="GO" id="GO:0007283">
    <property type="term" value="P:spermatogenesis"/>
    <property type="evidence" value="ECO:0007669"/>
    <property type="project" value="TreeGrafter"/>
</dbReference>
<dbReference type="InterPro" id="IPR019734">
    <property type="entry name" value="TPR_rpt"/>
</dbReference>
<dbReference type="EMBL" id="SCEB01005168">
    <property type="protein sequence ID" value="RXM93096.1"/>
    <property type="molecule type" value="Genomic_DNA"/>
</dbReference>
<comment type="catalytic activity">
    <reaction evidence="4">
        <text>[protein]-peptidylproline (omega=180) = [protein]-peptidylproline (omega=0)</text>
        <dbReference type="Rhea" id="RHEA:16237"/>
        <dbReference type="Rhea" id="RHEA-COMP:10747"/>
        <dbReference type="Rhea" id="RHEA-COMP:10748"/>
        <dbReference type="ChEBI" id="CHEBI:83833"/>
        <dbReference type="ChEBI" id="CHEBI:83834"/>
        <dbReference type="EC" id="5.2.1.8"/>
    </reaction>
</comment>
<dbReference type="Pfam" id="PF00254">
    <property type="entry name" value="FKBP_C"/>
    <property type="match status" value="2"/>
</dbReference>
<dbReference type="InterPro" id="IPR046357">
    <property type="entry name" value="PPIase_dom_sf"/>
</dbReference>
<keyword evidence="8" id="KW-1185">Reference proteome</keyword>
<dbReference type="InterPro" id="IPR011990">
    <property type="entry name" value="TPR-like_helical_dom_sf"/>
</dbReference>